<reference evidence="2 3" key="1">
    <citation type="submission" date="2017-08" db="EMBL/GenBank/DDBJ databases">
        <title>Genome sequence of Streptomyces albireticuli NRRL B-1670.</title>
        <authorList>
            <person name="Graham D.E."/>
            <person name="Mahan K.M."/>
            <person name="Klingeman D.M."/>
            <person name="Hettich R.L."/>
            <person name="Parry R.J."/>
            <person name="Spain J.C."/>
        </authorList>
    </citation>
    <scope>NUCLEOTIDE SEQUENCE [LARGE SCALE GENOMIC DNA]</scope>
    <source>
        <strain evidence="2 3">NRRL B-1670</strain>
    </source>
</reference>
<dbReference type="Proteomes" id="UP000218944">
    <property type="component" value="Unassembled WGS sequence"/>
</dbReference>
<evidence type="ECO:0000256" key="1">
    <source>
        <dbReference type="SAM" id="MobiDB-lite"/>
    </source>
</evidence>
<comment type="caution">
    <text evidence="2">The sequence shown here is derived from an EMBL/GenBank/DDBJ whole genome shotgun (WGS) entry which is preliminary data.</text>
</comment>
<feature type="compositionally biased region" description="Basic residues" evidence="1">
    <location>
        <begin position="1"/>
        <end position="19"/>
    </location>
</feature>
<evidence type="ECO:0000313" key="2">
    <source>
        <dbReference type="EMBL" id="PAU50899.1"/>
    </source>
</evidence>
<proteinExistence type="predicted"/>
<dbReference type="EMBL" id="NSJV01000004">
    <property type="protein sequence ID" value="PAU50899.1"/>
    <property type="molecule type" value="Genomic_DNA"/>
</dbReference>
<organism evidence="2 3">
    <name type="scientific">Streptomyces albireticuli</name>
    <dbReference type="NCBI Taxonomy" id="1940"/>
    <lineage>
        <taxon>Bacteria</taxon>
        <taxon>Bacillati</taxon>
        <taxon>Actinomycetota</taxon>
        <taxon>Actinomycetes</taxon>
        <taxon>Kitasatosporales</taxon>
        <taxon>Streptomycetaceae</taxon>
        <taxon>Streptomyces</taxon>
    </lineage>
</organism>
<protein>
    <submittedName>
        <fullName evidence="2">Uncharacterized protein</fullName>
    </submittedName>
</protein>
<accession>A0A2A2DHM1</accession>
<feature type="region of interest" description="Disordered" evidence="1">
    <location>
        <begin position="1"/>
        <end position="24"/>
    </location>
</feature>
<name>A0A2A2DHM1_9ACTN</name>
<evidence type="ECO:0000313" key="3">
    <source>
        <dbReference type="Proteomes" id="UP000218944"/>
    </source>
</evidence>
<dbReference type="AlphaFoldDB" id="A0A2A2DHM1"/>
<gene>
    <name evidence="2" type="ORF">CK936_00110</name>
</gene>
<keyword evidence="3" id="KW-1185">Reference proteome</keyword>
<sequence>MQQTRAAKHAKQAKQRKAAASRNAATVATNLPMLTAMDDTLFGLLAEPWGDFTDTYPTVEEAVAAAEEAGGGLSCFSFHDSGEYERSLHRDTDDWRYEVALYPRGPLRELVKTTWLDADDRDQAMEQLHRVLAAYVPESLRRPGLETVQRPSTTSVPRIGWAQSLPVAGMQTWEDLHLAEKKLPLLDLAPFAVGPGRAYEPLPEETFALFHEHGLSARACAGCGAPVTDRHPHWPGVLVSVEYEGGPVCDRSRLGGGAVRRVGHVLDADQARPAGQLTGKEQKVPCQNCDVHVTEQHPDWPGVWAEAGGYSRPVCAVVGSVGDDAKAYDLVDCVYPHIPAGADSPAAAAIAAAKKSRYFFQPRLPIFQASWGR</sequence>